<organism evidence="2 3">
    <name type="scientific">Byssothecium circinans</name>
    <dbReference type="NCBI Taxonomy" id="147558"/>
    <lineage>
        <taxon>Eukaryota</taxon>
        <taxon>Fungi</taxon>
        <taxon>Dikarya</taxon>
        <taxon>Ascomycota</taxon>
        <taxon>Pezizomycotina</taxon>
        <taxon>Dothideomycetes</taxon>
        <taxon>Pleosporomycetidae</taxon>
        <taxon>Pleosporales</taxon>
        <taxon>Massarineae</taxon>
        <taxon>Massarinaceae</taxon>
        <taxon>Byssothecium</taxon>
    </lineage>
</organism>
<dbReference type="InterPro" id="IPR036770">
    <property type="entry name" value="Ankyrin_rpt-contain_sf"/>
</dbReference>
<keyword evidence="1" id="KW-0040">ANK repeat</keyword>
<evidence type="ECO:0000256" key="1">
    <source>
        <dbReference type="PROSITE-ProRule" id="PRU00023"/>
    </source>
</evidence>
<dbReference type="SUPFAM" id="SSF48403">
    <property type="entry name" value="Ankyrin repeat"/>
    <property type="match status" value="1"/>
</dbReference>
<dbReference type="Pfam" id="PF00023">
    <property type="entry name" value="Ank"/>
    <property type="match status" value="1"/>
</dbReference>
<proteinExistence type="predicted"/>
<dbReference type="OrthoDB" id="194358at2759"/>
<evidence type="ECO:0000313" key="2">
    <source>
        <dbReference type="EMBL" id="KAF1958102.1"/>
    </source>
</evidence>
<dbReference type="Gene3D" id="1.25.40.20">
    <property type="entry name" value="Ankyrin repeat-containing domain"/>
    <property type="match status" value="1"/>
</dbReference>
<dbReference type="InterPro" id="IPR002110">
    <property type="entry name" value="Ankyrin_rpt"/>
</dbReference>
<dbReference type="PROSITE" id="PS50088">
    <property type="entry name" value="ANK_REPEAT"/>
    <property type="match status" value="1"/>
</dbReference>
<gene>
    <name evidence="2" type="ORF">CC80DRAFT_491396</name>
</gene>
<dbReference type="AlphaFoldDB" id="A0A6A5U2N3"/>
<accession>A0A6A5U2N3</accession>
<evidence type="ECO:0000313" key="3">
    <source>
        <dbReference type="Proteomes" id="UP000800035"/>
    </source>
</evidence>
<dbReference type="Proteomes" id="UP000800035">
    <property type="component" value="Unassembled WGS sequence"/>
</dbReference>
<sequence length="179" mass="19655">MKPKVDILVMETILDLGEIRIDSPYDNRTGDTVLSLAIRERRADIVRLLLNRGAPVNAPTPTGSAIFCCVADKDDKALSSEDTQVFMTLLLDKGATVDAQFNDGTAVKRACVVEMMAPAQRRCRKSKYLFRAWEYSQTPKSGSLEPRGESLVEDEPYGCAMVAARCRAARAAQCLPLAL</sequence>
<name>A0A6A5U2N3_9PLEO</name>
<dbReference type="EMBL" id="ML976988">
    <property type="protein sequence ID" value="KAF1958102.1"/>
    <property type="molecule type" value="Genomic_DNA"/>
</dbReference>
<feature type="repeat" description="ANK" evidence="1">
    <location>
        <begin position="29"/>
        <end position="61"/>
    </location>
</feature>
<reference evidence="2" key="1">
    <citation type="journal article" date="2020" name="Stud. Mycol.">
        <title>101 Dothideomycetes genomes: a test case for predicting lifestyles and emergence of pathogens.</title>
        <authorList>
            <person name="Haridas S."/>
            <person name="Albert R."/>
            <person name="Binder M."/>
            <person name="Bloem J."/>
            <person name="Labutti K."/>
            <person name="Salamov A."/>
            <person name="Andreopoulos B."/>
            <person name="Baker S."/>
            <person name="Barry K."/>
            <person name="Bills G."/>
            <person name="Bluhm B."/>
            <person name="Cannon C."/>
            <person name="Castanera R."/>
            <person name="Culley D."/>
            <person name="Daum C."/>
            <person name="Ezra D."/>
            <person name="Gonzalez J."/>
            <person name="Henrissat B."/>
            <person name="Kuo A."/>
            <person name="Liang C."/>
            <person name="Lipzen A."/>
            <person name="Lutzoni F."/>
            <person name="Magnuson J."/>
            <person name="Mondo S."/>
            <person name="Nolan M."/>
            <person name="Ohm R."/>
            <person name="Pangilinan J."/>
            <person name="Park H.-J."/>
            <person name="Ramirez L."/>
            <person name="Alfaro M."/>
            <person name="Sun H."/>
            <person name="Tritt A."/>
            <person name="Yoshinaga Y."/>
            <person name="Zwiers L.-H."/>
            <person name="Turgeon B."/>
            <person name="Goodwin S."/>
            <person name="Spatafora J."/>
            <person name="Crous P."/>
            <person name="Grigoriev I."/>
        </authorList>
    </citation>
    <scope>NUCLEOTIDE SEQUENCE</scope>
    <source>
        <strain evidence="2">CBS 675.92</strain>
    </source>
</reference>
<protein>
    <submittedName>
        <fullName evidence="2">Uncharacterized protein</fullName>
    </submittedName>
</protein>
<dbReference type="PROSITE" id="PS50297">
    <property type="entry name" value="ANK_REP_REGION"/>
    <property type="match status" value="1"/>
</dbReference>
<dbReference type="SMART" id="SM00248">
    <property type="entry name" value="ANK"/>
    <property type="match status" value="1"/>
</dbReference>
<keyword evidence="3" id="KW-1185">Reference proteome</keyword>